<reference evidence="1" key="1">
    <citation type="submission" date="2020-05" db="EMBL/GenBank/DDBJ databases">
        <authorList>
            <person name="Chiriac C."/>
            <person name="Salcher M."/>
            <person name="Ghai R."/>
            <person name="Kavagutti S V."/>
        </authorList>
    </citation>
    <scope>NUCLEOTIDE SEQUENCE</scope>
</reference>
<organism evidence="1">
    <name type="scientific">uncultured Caudovirales phage</name>
    <dbReference type="NCBI Taxonomy" id="2100421"/>
    <lineage>
        <taxon>Viruses</taxon>
        <taxon>Duplodnaviria</taxon>
        <taxon>Heunggongvirae</taxon>
        <taxon>Uroviricota</taxon>
        <taxon>Caudoviricetes</taxon>
        <taxon>Peduoviridae</taxon>
        <taxon>Maltschvirus</taxon>
        <taxon>Maltschvirus maltsch</taxon>
    </lineage>
</organism>
<proteinExistence type="predicted"/>
<accession>A0A6J7WZ51</accession>
<protein>
    <submittedName>
        <fullName evidence="1">Uncharacterized protein</fullName>
    </submittedName>
</protein>
<evidence type="ECO:0000313" key="1">
    <source>
        <dbReference type="EMBL" id="CAB5222002.1"/>
    </source>
</evidence>
<name>A0A6J7WZ51_9CAUD</name>
<gene>
    <name evidence="1" type="ORF">UFOVP242_216</name>
</gene>
<dbReference type="EMBL" id="LR798294">
    <property type="protein sequence ID" value="CAB5222002.1"/>
    <property type="molecule type" value="Genomic_DNA"/>
</dbReference>
<sequence>MSINVREMIEALSALPPEASLVVTESGYYSYSELAEIFLPEEYTMVDGSVVYRIGHSHQSY</sequence>